<dbReference type="FunFam" id="2.60.120.920:FF:000004">
    <property type="entry name" value="Butyrophilin subfamily 1 member A1"/>
    <property type="match status" value="1"/>
</dbReference>
<dbReference type="PRINTS" id="PR01407">
    <property type="entry name" value="BUTYPHLNCDUF"/>
</dbReference>
<dbReference type="InterPro" id="IPR006574">
    <property type="entry name" value="PRY"/>
</dbReference>
<proteinExistence type="predicted"/>
<dbReference type="Pfam" id="PF13765">
    <property type="entry name" value="PRY"/>
    <property type="match status" value="1"/>
</dbReference>
<dbReference type="InterPro" id="IPR001870">
    <property type="entry name" value="B30.2/SPRY"/>
</dbReference>
<reference evidence="2" key="1">
    <citation type="journal article" date="2023" name="Science">
        <title>Genome structures resolve the early diversification of teleost fishes.</title>
        <authorList>
            <person name="Parey E."/>
            <person name="Louis A."/>
            <person name="Montfort J."/>
            <person name="Bouchez O."/>
            <person name="Roques C."/>
            <person name="Iampietro C."/>
            <person name="Lluch J."/>
            <person name="Castinel A."/>
            <person name="Donnadieu C."/>
            <person name="Desvignes T."/>
            <person name="Floi Bucao C."/>
            <person name="Jouanno E."/>
            <person name="Wen M."/>
            <person name="Mejri S."/>
            <person name="Dirks R."/>
            <person name="Jansen H."/>
            <person name="Henkel C."/>
            <person name="Chen W.J."/>
            <person name="Zahm M."/>
            <person name="Cabau C."/>
            <person name="Klopp C."/>
            <person name="Thompson A.W."/>
            <person name="Robinson-Rechavi M."/>
            <person name="Braasch I."/>
            <person name="Lecointre G."/>
            <person name="Bobe J."/>
            <person name="Postlethwait J.H."/>
            <person name="Berthelot C."/>
            <person name="Roest Crollius H."/>
            <person name="Guiguen Y."/>
        </authorList>
    </citation>
    <scope>NUCLEOTIDE SEQUENCE</scope>
    <source>
        <strain evidence="2">WJC10195</strain>
    </source>
</reference>
<dbReference type="SMART" id="SM00449">
    <property type="entry name" value="SPRY"/>
    <property type="match status" value="1"/>
</dbReference>
<name>A0A9Q1EUZ5_SYNKA</name>
<dbReference type="CDD" id="cd13733">
    <property type="entry name" value="SPRY_PRY_C-I_1"/>
    <property type="match status" value="1"/>
</dbReference>
<feature type="domain" description="B30.2/SPRY" evidence="1">
    <location>
        <begin position="220"/>
        <end position="412"/>
    </location>
</feature>
<dbReference type="InterPro" id="IPR043136">
    <property type="entry name" value="B30.2/SPRY_sf"/>
</dbReference>
<dbReference type="InterPro" id="IPR013320">
    <property type="entry name" value="ConA-like_dom_sf"/>
</dbReference>
<comment type="caution">
    <text evidence="2">The sequence shown here is derived from an EMBL/GenBank/DDBJ whole genome shotgun (WGS) entry which is preliminary data.</text>
</comment>
<protein>
    <recommendedName>
        <fullName evidence="1">B30.2/SPRY domain-containing protein</fullName>
    </recommendedName>
</protein>
<evidence type="ECO:0000313" key="3">
    <source>
        <dbReference type="Proteomes" id="UP001152622"/>
    </source>
</evidence>
<dbReference type="SMART" id="SM00589">
    <property type="entry name" value="PRY"/>
    <property type="match status" value="1"/>
</dbReference>
<gene>
    <name evidence="2" type="ORF">SKAU_G00296960</name>
</gene>
<dbReference type="PROSITE" id="PS50188">
    <property type="entry name" value="B302_SPRY"/>
    <property type="match status" value="1"/>
</dbReference>
<dbReference type="PANTHER" id="PTHR24103">
    <property type="entry name" value="E3 UBIQUITIN-PROTEIN LIGASE TRIM"/>
    <property type="match status" value="1"/>
</dbReference>
<evidence type="ECO:0000259" key="1">
    <source>
        <dbReference type="PROSITE" id="PS50188"/>
    </source>
</evidence>
<dbReference type="OrthoDB" id="8576159at2759"/>
<dbReference type="AlphaFoldDB" id="A0A9Q1EUZ5"/>
<sequence length="423" mass="48693">MFHGHFLVDEDNSRKDLPTYSAPTVQNPKDEMDCLRFLVEPAKELTIRLKDSHEKAEKAKREALVESQLFIMELARELSRLCQRAEVLEHIWNGEDVWPPRVCRAFILDWASQLESQMKGCPEKRDQSELLENEKDVERAQRTIVEWSRGLKTQPKFSVWPGESVVVALDDLEAQWKRDRMSNLLSAMELVIWALLTEGLDKEAVPQLWLTRKQRRQKIAAAQYIPQTVWNWICEAAVEVTLDPDTANPDLLISPDEKSMRCGFERKDVPNFHERFDGWWCAVGVAGLSSGRHYWEVEVGERDWRLGVAKESALRKGFKSLNTDTGYLTLRLERGAELKALTVPYTSLPATLIPRKVGVYLDYGEGQLSFYDAEKRSHIYTYSETFAERLYPLFGTVEIVRDLVIKPIDVRDPGCCSGLCLWA</sequence>
<evidence type="ECO:0000313" key="2">
    <source>
        <dbReference type="EMBL" id="KAJ8345503.1"/>
    </source>
</evidence>
<keyword evidence="3" id="KW-1185">Reference proteome</keyword>
<dbReference type="InterPro" id="IPR003879">
    <property type="entry name" value="Butyrophylin_SPRY"/>
</dbReference>
<dbReference type="SUPFAM" id="SSF49899">
    <property type="entry name" value="Concanavalin A-like lectins/glucanases"/>
    <property type="match status" value="1"/>
</dbReference>
<dbReference type="Proteomes" id="UP001152622">
    <property type="component" value="Chromosome 12"/>
</dbReference>
<dbReference type="EMBL" id="JAINUF010000012">
    <property type="protein sequence ID" value="KAJ8345503.1"/>
    <property type="molecule type" value="Genomic_DNA"/>
</dbReference>
<accession>A0A9Q1EUZ5</accession>
<dbReference type="Gene3D" id="2.60.120.920">
    <property type="match status" value="1"/>
</dbReference>
<organism evidence="2 3">
    <name type="scientific">Synaphobranchus kaupii</name>
    <name type="common">Kaup's arrowtooth eel</name>
    <dbReference type="NCBI Taxonomy" id="118154"/>
    <lineage>
        <taxon>Eukaryota</taxon>
        <taxon>Metazoa</taxon>
        <taxon>Chordata</taxon>
        <taxon>Craniata</taxon>
        <taxon>Vertebrata</taxon>
        <taxon>Euteleostomi</taxon>
        <taxon>Actinopterygii</taxon>
        <taxon>Neopterygii</taxon>
        <taxon>Teleostei</taxon>
        <taxon>Anguilliformes</taxon>
        <taxon>Synaphobranchidae</taxon>
        <taxon>Synaphobranchus</taxon>
    </lineage>
</organism>
<dbReference type="InterPro" id="IPR050143">
    <property type="entry name" value="TRIM/RBCC"/>
</dbReference>
<dbReference type="Pfam" id="PF00622">
    <property type="entry name" value="SPRY"/>
    <property type="match status" value="1"/>
</dbReference>
<dbReference type="InterPro" id="IPR003877">
    <property type="entry name" value="SPRY_dom"/>
</dbReference>